<evidence type="ECO:0000313" key="12">
    <source>
        <dbReference type="EMBL" id="HJF13259.1"/>
    </source>
</evidence>
<keyword evidence="6" id="KW-0378">Hydrolase</keyword>
<evidence type="ECO:0000256" key="3">
    <source>
        <dbReference type="ARBA" id="ARBA00007353"/>
    </source>
</evidence>
<keyword evidence="8" id="KW-0186">Copper</keyword>
<dbReference type="SUPFAM" id="SSF64438">
    <property type="entry name" value="CNF1/YfiH-like putative cysteine hydrolases"/>
    <property type="match status" value="1"/>
</dbReference>
<dbReference type="Gene3D" id="3.60.140.10">
    <property type="entry name" value="CNF1/YfiH-like putative cysteine hydrolases"/>
    <property type="match status" value="1"/>
</dbReference>
<evidence type="ECO:0000256" key="10">
    <source>
        <dbReference type="ARBA" id="ARBA00048968"/>
    </source>
</evidence>
<dbReference type="InterPro" id="IPR011324">
    <property type="entry name" value="Cytotoxic_necrot_fac-like_cat"/>
</dbReference>
<reference evidence="12" key="1">
    <citation type="journal article" date="2021" name="PeerJ">
        <title>Extensive microbial diversity within the chicken gut microbiome revealed by metagenomics and culture.</title>
        <authorList>
            <person name="Gilroy R."/>
            <person name="Ravi A."/>
            <person name="Getino M."/>
            <person name="Pursley I."/>
            <person name="Horton D.L."/>
            <person name="Alikhan N.F."/>
            <person name="Baker D."/>
            <person name="Gharbi K."/>
            <person name="Hall N."/>
            <person name="Watson M."/>
            <person name="Adriaenssens E.M."/>
            <person name="Foster-Nyarko E."/>
            <person name="Jarju S."/>
            <person name="Secka A."/>
            <person name="Antonio M."/>
            <person name="Oren A."/>
            <person name="Chaudhuri R.R."/>
            <person name="La Ragione R."/>
            <person name="Hildebrand F."/>
            <person name="Pallen M.J."/>
        </authorList>
    </citation>
    <scope>NUCLEOTIDE SEQUENCE</scope>
    <source>
        <strain evidence="12">ChiHjej13B12-14962</strain>
    </source>
</reference>
<accession>A0A921FKE6</accession>
<dbReference type="RefSeq" id="WP_303901241.1">
    <property type="nucleotide sequence ID" value="NZ_DYXC01000007.1"/>
</dbReference>
<dbReference type="PANTHER" id="PTHR30616">
    <property type="entry name" value="UNCHARACTERIZED PROTEIN YFIH"/>
    <property type="match status" value="1"/>
</dbReference>
<evidence type="ECO:0000256" key="5">
    <source>
        <dbReference type="ARBA" id="ARBA00022723"/>
    </source>
</evidence>
<dbReference type="PANTHER" id="PTHR30616:SF2">
    <property type="entry name" value="PURINE NUCLEOSIDE PHOSPHORYLASE LACC1"/>
    <property type="match status" value="1"/>
</dbReference>
<evidence type="ECO:0000256" key="9">
    <source>
        <dbReference type="ARBA" id="ARBA00047989"/>
    </source>
</evidence>
<dbReference type="EMBL" id="DYXC01000007">
    <property type="protein sequence ID" value="HJF13259.1"/>
    <property type="molecule type" value="Genomic_DNA"/>
</dbReference>
<dbReference type="Proteomes" id="UP000703315">
    <property type="component" value="Unassembled WGS sequence"/>
</dbReference>
<comment type="catalytic activity">
    <reaction evidence="1">
        <text>inosine + phosphate = alpha-D-ribose 1-phosphate + hypoxanthine</text>
        <dbReference type="Rhea" id="RHEA:27646"/>
        <dbReference type="ChEBI" id="CHEBI:17368"/>
        <dbReference type="ChEBI" id="CHEBI:17596"/>
        <dbReference type="ChEBI" id="CHEBI:43474"/>
        <dbReference type="ChEBI" id="CHEBI:57720"/>
        <dbReference type="EC" id="2.4.2.1"/>
    </reaction>
    <physiologicalReaction direction="left-to-right" evidence="1">
        <dbReference type="Rhea" id="RHEA:27647"/>
    </physiologicalReaction>
</comment>
<evidence type="ECO:0000256" key="11">
    <source>
        <dbReference type="ARBA" id="ARBA00049893"/>
    </source>
</evidence>
<dbReference type="InterPro" id="IPR038371">
    <property type="entry name" value="Cu_polyphenol_OxRdtase_sf"/>
</dbReference>
<dbReference type="AlphaFoldDB" id="A0A921FKE6"/>
<protein>
    <submittedName>
        <fullName evidence="12">Polyphenol oxidase family protein</fullName>
    </submittedName>
</protein>
<name>A0A921FKE6_9MICC</name>
<sequence length="231" mass="24778">MDTGHQVGFTSTAAGNMSMTVLAQSETVQNITDNRREIERKLGISPGTTRFVSQTHSTTVLTAGDSGWAQQDTIGEGDAIISPDGTDPIAILVADCLPIAFTTNYGPTAIAHAGRVGLLGGILQNTVERLRAYDDDGTGKIQAIIGPGICGQCYEVPEAMRSEVSREYPEIASVSSWGTASLDLPTTAERILQEANIEVHRVAECTYTNQQLYSHRREPGIGRIAGFVWKP</sequence>
<evidence type="ECO:0000256" key="7">
    <source>
        <dbReference type="ARBA" id="ARBA00022833"/>
    </source>
</evidence>
<evidence type="ECO:0000256" key="6">
    <source>
        <dbReference type="ARBA" id="ARBA00022801"/>
    </source>
</evidence>
<dbReference type="CDD" id="cd16833">
    <property type="entry name" value="YfiH"/>
    <property type="match status" value="1"/>
</dbReference>
<dbReference type="InterPro" id="IPR003730">
    <property type="entry name" value="Cu_polyphenol_OxRdtase"/>
</dbReference>
<comment type="function">
    <text evidence="2">Purine nucleoside enzyme that catalyzes the phosphorolysis of adenosine and inosine nucleosides, yielding D-ribose 1-phosphate and the respective free bases, adenine and hypoxanthine. Also catalyzes the phosphorolysis of S-methyl-5'-thioadenosine into adenine and S-methyl-5-thio-alpha-D-ribose 1-phosphate. Also has adenosine deaminase activity.</text>
</comment>
<keyword evidence="4" id="KW-0808">Transferase</keyword>
<keyword evidence="7" id="KW-0862">Zinc</keyword>
<dbReference type="GO" id="GO:0005507">
    <property type="term" value="F:copper ion binding"/>
    <property type="evidence" value="ECO:0007669"/>
    <property type="project" value="TreeGrafter"/>
</dbReference>
<evidence type="ECO:0000256" key="4">
    <source>
        <dbReference type="ARBA" id="ARBA00022679"/>
    </source>
</evidence>
<dbReference type="GO" id="GO:0017061">
    <property type="term" value="F:S-methyl-5-thioadenosine phosphorylase activity"/>
    <property type="evidence" value="ECO:0007669"/>
    <property type="project" value="UniProtKB-EC"/>
</dbReference>
<gene>
    <name evidence="12" type="ORF">K8V32_00440</name>
</gene>
<evidence type="ECO:0000256" key="2">
    <source>
        <dbReference type="ARBA" id="ARBA00003215"/>
    </source>
</evidence>
<evidence type="ECO:0000256" key="8">
    <source>
        <dbReference type="ARBA" id="ARBA00023008"/>
    </source>
</evidence>
<evidence type="ECO:0000313" key="13">
    <source>
        <dbReference type="Proteomes" id="UP000703315"/>
    </source>
</evidence>
<dbReference type="GO" id="GO:0016787">
    <property type="term" value="F:hydrolase activity"/>
    <property type="evidence" value="ECO:0007669"/>
    <property type="project" value="UniProtKB-KW"/>
</dbReference>
<reference evidence="12" key="2">
    <citation type="submission" date="2021-09" db="EMBL/GenBank/DDBJ databases">
        <authorList>
            <person name="Gilroy R."/>
        </authorList>
    </citation>
    <scope>NUCLEOTIDE SEQUENCE</scope>
    <source>
        <strain evidence="12">ChiHjej13B12-14962</strain>
    </source>
</reference>
<proteinExistence type="inferred from homology"/>
<comment type="similarity">
    <text evidence="3">Belongs to the purine nucleoside phosphorylase YfiH/LACC1 family.</text>
</comment>
<comment type="caution">
    <text evidence="12">The sequence shown here is derived from an EMBL/GenBank/DDBJ whole genome shotgun (WGS) entry which is preliminary data.</text>
</comment>
<evidence type="ECO:0000256" key="1">
    <source>
        <dbReference type="ARBA" id="ARBA00000553"/>
    </source>
</evidence>
<comment type="catalytic activity">
    <reaction evidence="11">
        <text>S-methyl-5'-thioadenosine + phosphate = 5-(methylsulfanyl)-alpha-D-ribose 1-phosphate + adenine</text>
        <dbReference type="Rhea" id="RHEA:11852"/>
        <dbReference type="ChEBI" id="CHEBI:16708"/>
        <dbReference type="ChEBI" id="CHEBI:17509"/>
        <dbReference type="ChEBI" id="CHEBI:43474"/>
        <dbReference type="ChEBI" id="CHEBI:58533"/>
        <dbReference type="EC" id="2.4.2.28"/>
    </reaction>
    <physiologicalReaction direction="left-to-right" evidence="11">
        <dbReference type="Rhea" id="RHEA:11853"/>
    </physiologicalReaction>
</comment>
<dbReference type="Pfam" id="PF02578">
    <property type="entry name" value="Cu-oxidase_4"/>
    <property type="match status" value="1"/>
</dbReference>
<comment type="catalytic activity">
    <reaction evidence="9">
        <text>adenosine + H2O + H(+) = inosine + NH4(+)</text>
        <dbReference type="Rhea" id="RHEA:24408"/>
        <dbReference type="ChEBI" id="CHEBI:15377"/>
        <dbReference type="ChEBI" id="CHEBI:15378"/>
        <dbReference type="ChEBI" id="CHEBI:16335"/>
        <dbReference type="ChEBI" id="CHEBI:17596"/>
        <dbReference type="ChEBI" id="CHEBI:28938"/>
        <dbReference type="EC" id="3.5.4.4"/>
    </reaction>
    <physiologicalReaction direction="left-to-right" evidence="9">
        <dbReference type="Rhea" id="RHEA:24409"/>
    </physiologicalReaction>
</comment>
<organism evidence="12 13">
    <name type="scientific">Enteractinococcus helveticum</name>
    <dbReference type="NCBI Taxonomy" id="1837282"/>
    <lineage>
        <taxon>Bacteria</taxon>
        <taxon>Bacillati</taxon>
        <taxon>Actinomycetota</taxon>
        <taxon>Actinomycetes</taxon>
        <taxon>Micrococcales</taxon>
        <taxon>Micrococcaceae</taxon>
    </lineage>
</organism>
<comment type="catalytic activity">
    <reaction evidence="10">
        <text>adenosine + phosphate = alpha-D-ribose 1-phosphate + adenine</text>
        <dbReference type="Rhea" id="RHEA:27642"/>
        <dbReference type="ChEBI" id="CHEBI:16335"/>
        <dbReference type="ChEBI" id="CHEBI:16708"/>
        <dbReference type="ChEBI" id="CHEBI:43474"/>
        <dbReference type="ChEBI" id="CHEBI:57720"/>
        <dbReference type="EC" id="2.4.2.1"/>
    </reaction>
    <physiologicalReaction direction="left-to-right" evidence="10">
        <dbReference type="Rhea" id="RHEA:27643"/>
    </physiologicalReaction>
</comment>
<keyword evidence="5" id="KW-0479">Metal-binding</keyword>